<reference evidence="2 3" key="1">
    <citation type="submission" date="2015-12" db="EMBL/GenBank/DDBJ databases">
        <title>Intraspecies pangenome expansion in the marine bacterium Alteromonas.</title>
        <authorList>
            <person name="Lopez-Perez M."/>
            <person name="Rodriguez-Valera F."/>
        </authorList>
    </citation>
    <scope>NUCLEOTIDE SEQUENCE [LARGE SCALE GENOMIC DNA]</scope>
    <source>
        <strain evidence="2 3">UM8</strain>
    </source>
</reference>
<evidence type="ECO:0008006" key="4">
    <source>
        <dbReference type="Google" id="ProtNLM"/>
    </source>
</evidence>
<feature type="signal peptide" evidence="1">
    <location>
        <begin position="1"/>
        <end position="26"/>
    </location>
</feature>
<keyword evidence="1" id="KW-0732">Signal</keyword>
<organism evidence="2 3">
    <name type="scientific">Alteromonas mediterranea</name>
    <dbReference type="NCBI Taxonomy" id="314275"/>
    <lineage>
        <taxon>Bacteria</taxon>
        <taxon>Pseudomonadati</taxon>
        <taxon>Pseudomonadota</taxon>
        <taxon>Gammaproteobacteria</taxon>
        <taxon>Alteromonadales</taxon>
        <taxon>Alteromonadaceae</taxon>
        <taxon>Alteromonas/Salinimonas group</taxon>
        <taxon>Alteromonas</taxon>
    </lineage>
</organism>
<evidence type="ECO:0000313" key="3">
    <source>
        <dbReference type="Proteomes" id="UP000061468"/>
    </source>
</evidence>
<proteinExistence type="predicted"/>
<accession>A0AAC9ACF8</accession>
<feature type="chain" id="PRO_5042142950" description="Outer membrane protein beta-barrel domain-containing protein" evidence="1">
    <location>
        <begin position="27"/>
        <end position="161"/>
    </location>
</feature>
<sequence length="161" mass="17894">MKTIRLNSHRLALMYGFLLLILSVQAFSTNASEHEHSPNHISLFIGHTDFSEHGNGETVGIDYEYRVSPLLGLGSVVEYAFGSLDALTALAVADIHLTDQFIIQVGPGYEYTSEHEFFVSRLGALYEFRYSGYTFSPQFHFDYHEGVGSSKVAGLAVGFDF</sequence>
<evidence type="ECO:0000313" key="2">
    <source>
        <dbReference type="EMBL" id="AMJ76884.1"/>
    </source>
</evidence>
<evidence type="ECO:0000256" key="1">
    <source>
        <dbReference type="SAM" id="SignalP"/>
    </source>
</evidence>
<dbReference type="RefSeq" id="WP_012516611.1">
    <property type="nucleotide sequence ID" value="NZ_CAKMLI010000059.1"/>
</dbReference>
<protein>
    <recommendedName>
        <fullName evidence="4">Outer membrane protein beta-barrel domain-containing protein</fullName>
    </recommendedName>
</protein>
<dbReference type="Proteomes" id="UP000061468">
    <property type="component" value="Chromosome"/>
</dbReference>
<dbReference type="EMBL" id="CP013928">
    <property type="protein sequence ID" value="AMJ76884.1"/>
    <property type="molecule type" value="Genomic_DNA"/>
</dbReference>
<gene>
    <name evidence="2" type="ORF">AV942_00445</name>
</gene>
<dbReference type="AlphaFoldDB" id="A0AAC9ACF8"/>
<name>A0AAC9ACF8_9ALTE</name>